<dbReference type="GO" id="GO:0140359">
    <property type="term" value="F:ABC-type transporter activity"/>
    <property type="evidence" value="ECO:0007669"/>
    <property type="project" value="InterPro"/>
</dbReference>
<dbReference type="PROSITE" id="PS50893">
    <property type="entry name" value="ABC_TRANSPORTER_2"/>
    <property type="match status" value="1"/>
</dbReference>
<evidence type="ECO:0000313" key="6">
    <source>
        <dbReference type="EMBL" id="TWG22070.1"/>
    </source>
</evidence>
<dbReference type="FunFam" id="3.40.50.300:FF:000042">
    <property type="entry name" value="Maltose/maltodextrin ABC transporter, ATP-binding protein"/>
    <property type="match status" value="1"/>
</dbReference>
<sequence length="453" mass="48840">MMLVTVKRGSAELGEETVTTVALKDVTKVFQDGTVAVDSVNLDVNDGEFMVLLGPSGCGKSTVLRMVAGLEDPSSGAVMLDGEVANDLPPRERRIAMVFQDFALYPHMTVGDNIAFPLRLAGVEPAPRGERVQDVAGALGIGDVLGRKPSQLSGGQRQRVAMGRAIVRRPGLFLMDEPLSNLDSGLRAELRAEISGLTRELGVTTIYVTHDQAEALTMADRVAIMRKGVLQDVGTPTQVYGRPATLYVAAFLGSPRMNLLEASVYVHLDRYVTLTLGEQALYLPWDDIRSRAVAHYHGERIVVGMRAEALTPVAPDTPGDVLQGRVRYLEHHGHESLAFLDIGATAIVVDEMGATADDAPAGQRGLRRFGQVMQRLTGRAGELEPISAPTGGGGNRTSVLPDPGRHHRRPAELAVRLAPYPAISAGHPMSVAVRMDALHFFDERGDRIDVGWR</sequence>
<reference evidence="6 7" key="1">
    <citation type="submission" date="2019-06" db="EMBL/GenBank/DDBJ databases">
        <title>Sequencing the genomes of 1000 actinobacteria strains.</title>
        <authorList>
            <person name="Klenk H.-P."/>
        </authorList>
    </citation>
    <scope>NUCLEOTIDE SEQUENCE [LARGE SCALE GENOMIC DNA]</scope>
    <source>
        <strain evidence="6 7">DSM 102131</strain>
    </source>
</reference>
<dbReference type="InterPro" id="IPR003593">
    <property type="entry name" value="AAA+_ATPase"/>
</dbReference>
<keyword evidence="6" id="KW-0762">Sugar transport</keyword>
<dbReference type="InterPro" id="IPR012340">
    <property type="entry name" value="NA-bd_OB-fold"/>
</dbReference>
<evidence type="ECO:0000259" key="5">
    <source>
        <dbReference type="PROSITE" id="PS50893"/>
    </source>
</evidence>
<dbReference type="Proteomes" id="UP000319927">
    <property type="component" value="Unassembled WGS sequence"/>
</dbReference>
<dbReference type="SUPFAM" id="SSF52540">
    <property type="entry name" value="P-loop containing nucleoside triphosphate hydrolases"/>
    <property type="match status" value="1"/>
</dbReference>
<name>A0A561WDX4_9ACTN</name>
<dbReference type="InterPro" id="IPR047641">
    <property type="entry name" value="ABC_transpr_MalK/UgpC-like"/>
</dbReference>
<evidence type="ECO:0000313" key="7">
    <source>
        <dbReference type="Proteomes" id="UP000319927"/>
    </source>
</evidence>
<dbReference type="Gene3D" id="2.40.50.100">
    <property type="match status" value="1"/>
</dbReference>
<dbReference type="SUPFAM" id="SSF50331">
    <property type="entry name" value="MOP-like"/>
    <property type="match status" value="1"/>
</dbReference>
<dbReference type="InterPro" id="IPR008995">
    <property type="entry name" value="Mo/tungstate-bd_C_term_dom"/>
</dbReference>
<dbReference type="Gene3D" id="2.40.50.140">
    <property type="entry name" value="Nucleic acid-binding proteins"/>
    <property type="match status" value="1"/>
</dbReference>
<accession>A0A561WDX4</accession>
<dbReference type="Gene3D" id="3.40.50.300">
    <property type="entry name" value="P-loop containing nucleotide triphosphate hydrolases"/>
    <property type="match status" value="1"/>
</dbReference>
<protein>
    <submittedName>
        <fullName evidence="6">Multiple sugar transport system ATP-binding protein</fullName>
    </submittedName>
</protein>
<organism evidence="6 7">
    <name type="scientific">Micromonospora palomenae</name>
    <dbReference type="NCBI Taxonomy" id="1461247"/>
    <lineage>
        <taxon>Bacteria</taxon>
        <taxon>Bacillati</taxon>
        <taxon>Actinomycetota</taxon>
        <taxon>Actinomycetes</taxon>
        <taxon>Micromonosporales</taxon>
        <taxon>Micromonosporaceae</taxon>
        <taxon>Micromonospora</taxon>
    </lineage>
</organism>
<dbReference type="SMART" id="SM00382">
    <property type="entry name" value="AAA"/>
    <property type="match status" value="1"/>
</dbReference>
<dbReference type="RefSeq" id="WP_425463492.1">
    <property type="nucleotide sequence ID" value="NZ_VIXA01000002.1"/>
</dbReference>
<dbReference type="PANTHER" id="PTHR43875:SF1">
    <property type="entry name" value="OSMOPROTECTIVE COMPOUNDS UPTAKE ATP-BINDING PROTEIN GGTA"/>
    <property type="match status" value="1"/>
</dbReference>
<evidence type="ECO:0000256" key="2">
    <source>
        <dbReference type="ARBA" id="ARBA00022741"/>
    </source>
</evidence>
<dbReference type="Pfam" id="PF00005">
    <property type="entry name" value="ABC_tran"/>
    <property type="match status" value="1"/>
</dbReference>
<dbReference type="InterPro" id="IPR027417">
    <property type="entry name" value="P-loop_NTPase"/>
</dbReference>
<proteinExistence type="predicted"/>
<dbReference type="GO" id="GO:0016887">
    <property type="term" value="F:ATP hydrolysis activity"/>
    <property type="evidence" value="ECO:0007669"/>
    <property type="project" value="InterPro"/>
</dbReference>
<dbReference type="AlphaFoldDB" id="A0A561WDX4"/>
<dbReference type="InterPro" id="IPR003439">
    <property type="entry name" value="ABC_transporter-like_ATP-bd"/>
</dbReference>
<dbReference type="GO" id="GO:0055052">
    <property type="term" value="C:ATP-binding cassette (ABC) transporter complex, substrate-binding subunit-containing"/>
    <property type="evidence" value="ECO:0007669"/>
    <property type="project" value="TreeGrafter"/>
</dbReference>
<feature type="region of interest" description="Disordered" evidence="4">
    <location>
        <begin position="383"/>
        <end position="408"/>
    </location>
</feature>
<dbReference type="PANTHER" id="PTHR43875">
    <property type="entry name" value="MALTODEXTRIN IMPORT ATP-BINDING PROTEIN MSMX"/>
    <property type="match status" value="1"/>
</dbReference>
<dbReference type="PROSITE" id="PS00211">
    <property type="entry name" value="ABC_TRANSPORTER_1"/>
    <property type="match status" value="1"/>
</dbReference>
<dbReference type="InterPro" id="IPR015855">
    <property type="entry name" value="ABC_transpr_MalK-like"/>
</dbReference>
<comment type="caution">
    <text evidence="6">The sequence shown here is derived from an EMBL/GenBank/DDBJ whole genome shotgun (WGS) entry which is preliminary data.</text>
</comment>
<keyword evidence="7" id="KW-1185">Reference proteome</keyword>
<evidence type="ECO:0000256" key="1">
    <source>
        <dbReference type="ARBA" id="ARBA00022448"/>
    </source>
</evidence>
<keyword evidence="2" id="KW-0547">Nucleotide-binding</keyword>
<keyword evidence="1" id="KW-0813">Transport</keyword>
<evidence type="ECO:0000256" key="4">
    <source>
        <dbReference type="SAM" id="MobiDB-lite"/>
    </source>
</evidence>
<dbReference type="GO" id="GO:0008643">
    <property type="term" value="P:carbohydrate transport"/>
    <property type="evidence" value="ECO:0007669"/>
    <property type="project" value="InterPro"/>
</dbReference>
<dbReference type="EMBL" id="VIXA01000002">
    <property type="protein sequence ID" value="TWG22070.1"/>
    <property type="molecule type" value="Genomic_DNA"/>
</dbReference>
<evidence type="ECO:0000256" key="3">
    <source>
        <dbReference type="ARBA" id="ARBA00022840"/>
    </source>
</evidence>
<dbReference type="GO" id="GO:0005524">
    <property type="term" value="F:ATP binding"/>
    <property type="evidence" value="ECO:0007669"/>
    <property type="project" value="UniProtKB-KW"/>
</dbReference>
<feature type="domain" description="ABC transporter" evidence="5">
    <location>
        <begin position="21"/>
        <end position="252"/>
    </location>
</feature>
<keyword evidence="3 6" id="KW-0067">ATP-binding</keyword>
<dbReference type="InterPro" id="IPR017871">
    <property type="entry name" value="ABC_transporter-like_CS"/>
</dbReference>
<gene>
    <name evidence="6" type="ORF">FHX75_12590</name>
</gene>
<dbReference type="CDD" id="cd03301">
    <property type="entry name" value="ABC_MalK_N"/>
    <property type="match status" value="1"/>
</dbReference>